<feature type="compositionally biased region" description="Basic and acidic residues" evidence="1">
    <location>
        <begin position="105"/>
        <end position="115"/>
    </location>
</feature>
<dbReference type="VEuPathDB" id="FungiDB:RhiirA1_466585"/>
<evidence type="ECO:0000313" key="3">
    <source>
        <dbReference type="Proteomes" id="UP000234323"/>
    </source>
</evidence>
<feature type="compositionally biased region" description="Low complexity" evidence="1">
    <location>
        <begin position="159"/>
        <end position="170"/>
    </location>
</feature>
<dbReference type="VEuPathDB" id="FungiDB:FUN_019166"/>
<gene>
    <name evidence="2" type="ORF">RhiirA4_456487</name>
</gene>
<feature type="region of interest" description="Disordered" evidence="1">
    <location>
        <begin position="510"/>
        <end position="552"/>
    </location>
</feature>
<proteinExistence type="predicted"/>
<dbReference type="VEuPathDB" id="FungiDB:RhiirFUN_001317"/>
<evidence type="ECO:0000313" key="2">
    <source>
        <dbReference type="EMBL" id="PKY42650.1"/>
    </source>
</evidence>
<feature type="compositionally biased region" description="Acidic residues" evidence="1">
    <location>
        <begin position="176"/>
        <end position="186"/>
    </location>
</feature>
<dbReference type="EMBL" id="LLXI01000209">
    <property type="protein sequence ID" value="PKY42650.1"/>
    <property type="molecule type" value="Genomic_DNA"/>
</dbReference>
<dbReference type="AlphaFoldDB" id="A0A2I1G7R2"/>
<evidence type="ECO:0000256" key="1">
    <source>
        <dbReference type="SAM" id="MobiDB-lite"/>
    </source>
</evidence>
<dbReference type="VEuPathDB" id="FungiDB:FUN_017515"/>
<keyword evidence="3" id="KW-1185">Reference proteome</keyword>
<feature type="compositionally biased region" description="Pro residues" evidence="1">
    <location>
        <begin position="539"/>
        <end position="552"/>
    </location>
</feature>
<dbReference type="Proteomes" id="UP000234323">
    <property type="component" value="Unassembled WGS sequence"/>
</dbReference>
<reference evidence="2 3" key="1">
    <citation type="submission" date="2015-10" db="EMBL/GenBank/DDBJ databases">
        <title>Genome analyses suggest a sexual origin of heterokaryosis in a supposedly ancient asexual fungus.</title>
        <authorList>
            <person name="Ropars J."/>
            <person name="Sedzielewska K."/>
            <person name="Noel J."/>
            <person name="Charron P."/>
            <person name="Farinelli L."/>
            <person name="Marton T."/>
            <person name="Kruger M."/>
            <person name="Pelin A."/>
            <person name="Brachmann A."/>
            <person name="Corradi N."/>
        </authorList>
    </citation>
    <scope>NUCLEOTIDE SEQUENCE [LARGE SCALE GENOMIC DNA]</scope>
    <source>
        <strain evidence="2 3">A4</strain>
    </source>
</reference>
<dbReference type="VEuPathDB" id="FungiDB:RhiirA1_392095"/>
<dbReference type="VEuPathDB" id="FungiDB:RhiirA1_416477"/>
<feature type="region of interest" description="Disordered" evidence="1">
    <location>
        <begin position="103"/>
        <end position="194"/>
    </location>
</feature>
<dbReference type="VEuPathDB" id="FungiDB:RhiirFUN_020615"/>
<feature type="compositionally biased region" description="Basic and acidic residues" evidence="1">
    <location>
        <begin position="140"/>
        <end position="157"/>
    </location>
</feature>
<organism evidence="2 3">
    <name type="scientific">Rhizophagus irregularis</name>
    <dbReference type="NCBI Taxonomy" id="588596"/>
    <lineage>
        <taxon>Eukaryota</taxon>
        <taxon>Fungi</taxon>
        <taxon>Fungi incertae sedis</taxon>
        <taxon>Mucoromycota</taxon>
        <taxon>Glomeromycotina</taxon>
        <taxon>Glomeromycetes</taxon>
        <taxon>Glomerales</taxon>
        <taxon>Glomeraceae</taxon>
        <taxon>Rhizophagus</taxon>
    </lineage>
</organism>
<feature type="compositionally biased region" description="Basic and acidic residues" evidence="1">
    <location>
        <begin position="510"/>
        <end position="529"/>
    </location>
</feature>
<sequence>MASFIAFYHVYKIEDWTCNNLVDYYRDKMKQKDWKKVLDGIKKDLLKVTSSDSEFDTIRREKAQEILDSWKDWTSTYDSFRNNGIRVNMRILRHKISAPLQENAEIEKKRRETTQLKKKALSSGSSMEGPDIRNYFLQTRSEKVVQDQRPRTPEHRIYSSGVSSASMSSWSREDENSNEELQELCDSDNNPISDHELSEELNGLGAIELTIRNTLLEILNQYQSEDFRSGKTLMNSNFINGIIDLTNGNVKNLIRSKLGELNEGQQWFDRVLNKKKWTSTTEFNNYCSQFTDEVCNRIQFPTLVRKSFVTGRFDPFVHEGHDIVQDVMKHFSVRLEAPINMNSRASKLERTFAIDTIIYVMNRVFRMHFDVLDENWIEILTNDTKSHKIDGVLKVFQTKKCRQVIIIIEFSHGQYASTDKDTDDKVKLSRNAMRILNKILDKVPYERIDIKYMVRPLPSIYLYNEFVSLKIPTSFDDMEKFAKDMSILMDFQVDVLWTIKLMNKEPIENEKVHKTEVKSTPKKDRERKKVSNNTSPSYPESPCPGSPGSPLI</sequence>
<name>A0A2I1G7R2_9GLOM</name>
<comment type="caution">
    <text evidence="2">The sequence shown here is derived from an EMBL/GenBank/DDBJ whole genome shotgun (WGS) entry which is preliminary data.</text>
</comment>
<protein>
    <submittedName>
        <fullName evidence="2">Uncharacterized protein</fullName>
    </submittedName>
</protein>
<accession>A0A2I1G7R2</accession>